<comment type="function">
    <text evidence="4">Formation of pseudouridine at positions 38, 39 and 40 in the anticodon stem and loop of transfer RNAs.</text>
</comment>
<dbReference type="PANTHER" id="PTHR11142:SF0">
    <property type="entry name" value="TRNA PSEUDOURIDINE SYNTHASE-LIKE 1"/>
    <property type="match status" value="1"/>
</dbReference>
<evidence type="ECO:0000313" key="8">
    <source>
        <dbReference type="Proteomes" id="UP001556709"/>
    </source>
</evidence>
<keyword evidence="8" id="KW-1185">Reference proteome</keyword>
<dbReference type="InterPro" id="IPR001406">
    <property type="entry name" value="PsdUridine_synth_TruA"/>
</dbReference>
<comment type="similarity">
    <text evidence="1 4 5">Belongs to the tRNA pseudouridine synthase TruA family.</text>
</comment>
<organism evidence="7 8">
    <name type="scientific">Spiribacter pallidus</name>
    <dbReference type="NCBI Taxonomy" id="1987936"/>
    <lineage>
        <taxon>Bacteria</taxon>
        <taxon>Pseudomonadati</taxon>
        <taxon>Pseudomonadota</taxon>
        <taxon>Gammaproteobacteria</taxon>
        <taxon>Chromatiales</taxon>
        <taxon>Ectothiorhodospiraceae</taxon>
        <taxon>Spiribacter</taxon>
    </lineage>
</organism>
<evidence type="ECO:0000256" key="4">
    <source>
        <dbReference type="HAMAP-Rule" id="MF_00171"/>
    </source>
</evidence>
<dbReference type="InterPro" id="IPR020095">
    <property type="entry name" value="PsdUridine_synth_TruA_C"/>
</dbReference>
<dbReference type="NCBIfam" id="TIGR00071">
    <property type="entry name" value="hisT_truA"/>
    <property type="match status" value="1"/>
</dbReference>
<dbReference type="RefSeq" id="WP_367958040.1">
    <property type="nucleotide sequence ID" value="NZ_JBAKFK010000001.1"/>
</dbReference>
<evidence type="ECO:0000313" key="7">
    <source>
        <dbReference type="EMBL" id="MEX0468458.1"/>
    </source>
</evidence>
<keyword evidence="2 4" id="KW-0819">tRNA processing</keyword>
<feature type="binding site" evidence="4">
    <location>
        <position position="110"/>
    </location>
    <ligand>
        <name>substrate</name>
    </ligand>
</feature>
<evidence type="ECO:0000256" key="5">
    <source>
        <dbReference type="RuleBase" id="RU003792"/>
    </source>
</evidence>
<feature type="domain" description="Pseudouridine synthase I TruA alpha/beta" evidence="6">
    <location>
        <begin position="143"/>
        <end position="245"/>
    </location>
</feature>
<comment type="catalytic activity">
    <reaction evidence="4 5">
        <text>uridine(38/39/40) in tRNA = pseudouridine(38/39/40) in tRNA</text>
        <dbReference type="Rhea" id="RHEA:22376"/>
        <dbReference type="Rhea" id="RHEA-COMP:10085"/>
        <dbReference type="Rhea" id="RHEA-COMP:10087"/>
        <dbReference type="ChEBI" id="CHEBI:65314"/>
        <dbReference type="ChEBI" id="CHEBI:65315"/>
        <dbReference type="EC" id="5.4.99.12"/>
    </reaction>
</comment>
<accession>A0ABV3TBE3</accession>
<dbReference type="EMBL" id="JBAKFM010000001">
    <property type="protein sequence ID" value="MEX0468458.1"/>
    <property type="molecule type" value="Genomic_DNA"/>
</dbReference>
<evidence type="ECO:0000259" key="6">
    <source>
        <dbReference type="Pfam" id="PF01416"/>
    </source>
</evidence>
<dbReference type="SUPFAM" id="SSF55120">
    <property type="entry name" value="Pseudouridine synthase"/>
    <property type="match status" value="1"/>
</dbReference>
<dbReference type="HAMAP" id="MF_00171">
    <property type="entry name" value="TruA"/>
    <property type="match status" value="1"/>
</dbReference>
<comment type="caution">
    <text evidence="4">Lacks conserved residue(s) required for the propagation of feature annotation.</text>
</comment>
<dbReference type="Gene3D" id="3.30.70.580">
    <property type="entry name" value="Pseudouridine synthase I, catalytic domain, N-terminal subdomain"/>
    <property type="match status" value="1"/>
</dbReference>
<dbReference type="InterPro" id="IPR020103">
    <property type="entry name" value="PsdUridine_synth_cat_dom_sf"/>
</dbReference>
<comment type="caution">
    <text evidence="7">The sequence shown here is derived from an EMBL/GenBank/DDBJ whole genome shotgun (WGS) entry which is preliminary data.</text>
</comment>
<name>A0ABV3TBE3_9GAMM</name>
<dbReference type="Pfam" id="PF01416">
    <property type="entry name" value="PseudoU_synth_1"/>
    <property type="match status" value="2"/>
</dbReference>
<keyword evidence="3 4" id="KW-0413">Isomerase</keyword>
<sequence>MTRIALGIEYDGAEYSGWQRQAHARSVQAALEGAISAVACHPVEVAAAGRTDAGVHALGQVVHFDTAAKRPDRAWVRGVNSHLPADIGVRWVAHPGAGFDARRSGLARRYQYLLQDTPLRPVLARQRVGWTWQSMDVAAMAAAAAPLIGEHDFSSFRAAGCQAPHAVRRLLRLDVYRQGGVVVFDVEANAFLHHMVRNLVGSLMQVGSGERSSDWLAEVLAARDRRRAGVTAPAAGLYLLGVRYPPGFGLPDRPPAGAFACVPGQG</sequence>
<dbReference type="GO" id="GO:0160147">
    <property type="term" value="F:tRNA pseudouridine(38-40) synthase activity"/>
    <property type="evidence" value="ECO:0007669"/>
    <property type="project" value="UniProtKB-EC"/>
</dbReference>
<dbReference type="Gene3D" id="3.30.70.660">
    <property type="entry name" value="Pseudouridine synthase I, catalytic domain, C-terminal subdomain"/>
    <property type="match status" value="1"/>
</dbReference>
<reference evidence="7 8" key="1">
    <citation type="submission" date="2024-02" db="EMBL/GenBank/DDBJ databases">
        <title>New especies of Spiribacter isolated from saline water.</title>
        <authorList>
            <person name="Leon M.J."/>
            <person name="De La Haba R."/>
            <person name="Sanchez-Porro C."/>
            <person name="Ventosa A."/>
        </authorList>
    </citation>
    <scope>NUCLEOTIDE SEQUENCE [LARGE SCALE GENOMIC DNA]</scope>
    <source>
        <strain evidence="8">ag22IC6-390</strain>
    </source>
</reference>
<evidence type="ECO:0000256" key="3">
    <source>
        <dbReference type="ARBA" id="ARBA00023235"/>
    </source>
</evidence>
<dbReference type="PIRSF" id="PIRSF001430">
    <property type="entry name" value="tRNA_psdUrid_synth"/>
    <property type="match status" value="1"/>
</dbReference>
<dbReference type="Proteomes" id="UP001556709">
    <property type="component" value="Unassembled WGS sequence"/>
</dbReference>
<dbReference type="InterPro" id="IPR020097">
    <property type="entry name" value="PsdUridine_synth_TruA_a/b_dom"/>
</dbReference>
<gene>
    <name evidence="4 7" type="primary">truA</name>
    <name evidence="7" type="ORF">V6X73_01730</name>
</gene>
<proteinExistence type="inferred from homology"/>
<feature type="active site" description="Nucleophile" evidence="4">
    <location>
        <position position="52"/>
    </location>
</feature>
<protein>
    <recommendedName>
        <fullName evidence="4">tRNA pseudouridine synthase A</fullName>
        <ecNumber evidence="4">5.4.99.12</ecNumber>
    </recommendedName>
    <alternativeName>
        <fullName evidence="4">tRNA pseudouridine(38-40) synthase</fullName>
    </alternativeName>
    <alternativeName>
        <fullName evidence="4">tRNA pseudouridylate synthase I</fullName>
    </alternativeName>
    <alternativeName>
        <fullName evidence="4">tRNA-uridine isomerase I</fullName>
    </alternativeName>
</protein>
<evidence type="ECO:0000256" key="1">
    <source>
        <dbReference type="ARBA" id="ARBA00009375"/>
    </source>
</evidence>
<comment type="subunit">
    <text evidence="4">Homodimer.</text>
</comment>
<dbReference type="PANTHER" id="PTHR11142">
    <property type="entry name" value="PSEUDOURIDYLATE SYNTHASE"/>
    <property type="match status" value="1"/>
</dbReference>
<dbReference type="EC" id="5.4.99.12" evidence="4"/>
<dbReference type="InterPro" id="IPR020094">
    <property type="entry name" value="TruA/RsuA/RluB/E/F_N"/>
</dbReference>
<dbReference type="CDD" id="cd02570">
    <property type="entry name" value="PseudoU_synth_EcTruA"/>
    <property type="match status" value="1"/>
</dbReference>
<feature type="domain" description="Pseudouridine synthase I TruA alpha/beta" evidence="6">
    <location>
        <begin position="9"/>
        <end position="96"/>
    </location>
</feature>
<evidence type="ECO:0000256" key="2">
    <source>
        <dbReference type="ARBA" id="ARBA00022694"/>
    </source>
</evidence>